<feature type="domain" description="Phage capsid-like C-terminal" evidence="3">
    <location>
        <begin position="217"/>
        <end position="495"/>
    </location>
</feature>
<dbReference type="SUPFAM" id="SSF56563">
    <property type="entry name" value="Major capsid protein gp5"/>
    <property type="match status" value="1"/>
</dbReference>
<name>M2NLB1_9PSEU</name>
<organism evidence="4 5">
    <name type="scientific">Amycolatopsis azurea DSM 43854</name>
    <dbReference type="NCBI Taxonomy" id="1238180"/>
    <lineage>
        <taxon>Bacteria</taxon>
        <taxon>Bacillati</taxon>
        <taxon>Actinomycetota</taxon>
        <taxon>Actinomycetes</taxon>
        <taxon>Pseudonocardiales</taxon>
        <taxon>Pseudonocardiaceae</taxon>
        <taxon>Amycolatopsis</taxon>
    </lineage>
</organism>
<dbReference type="NCBIfam" id="TIGR01554">
    <property type="entry name" value="major_cap_HK97"/>
    <property type="match status" value="1"/>
</dbReference>
<reference evidence="4 5" key="1">
    <citation type="submission" date="2012-10" db="EMBL/GenBank/DDBJ databases">
        <title>Genome assembly of Amycolatopsis azurea DSM 43854.</title>
        <authorList>
            <person name="Khatri I."/>
            <person name="Kaur I."/>
            <person name="Subramanian S."/>
            <person name="Mayilraj S."/>
        </authorList>
    </citation>
    <scope>NUCLEOTIDE SEQUENCE [LARGE SCALE GENOMIC DNA]</scope>
    <source>
        <strain evidence="4 5">DSM 43854</strain>
    </source>
</reference>
<dbReference type="OrthoDB" id="3690431at2"/>
<evidence type="ECO:0000259" key="3">
    <source>
        <dbReference type="Pfam" id="PF05065"/>
    </source>
</evidence>
<feature type="region of interest" description="Disordered" evidence="2">
    <location>
        <begin position="55"/>
        <end position="92"/>
    </location>
</feature>
<comment type="caution">
    <text evidence="4">The sequence shown here is derived from an EMBL/GenBank/DDBJ whole genome shotgun (WGS) entry which is preliminary data.</text>
</comment>
<evidence type="ECO:0000313" key="4">
    <source>
        <dbReference type="EMBL" id="EMD22914.1"/>
    </source>
</evidence>
<proteinExistence type="predicted"/>
<dbReference type="RefSeq" id="WP_005166366.1">
    <property type="nucleotide sequence ID" value="NZ_ANMG01000085.1"/>
</dbReference>
<dbReference type="Pfam" id="PF05065">
    <property type="entry name" value="Phage_capsid"/>
    <property type="match status" value="1"/>
</dbReference>
<feature type="region of interest" description="Disordered" evidence="2">
    <location>
        <begin position="15"/>
        <end position="34"/>
    </location>
</feature>
<evidence type="ECO:0000313" key="5">
    <source>
        <dbReference type="Proteomes" id="UP000014137"/>
    </source>
</evidence>
<sequence length="497" mass="54533">MTLEEMRARLEAIETERRELHTSAGENALTDEQQTRWDALDTEETGLRSDVRAAETAAREAAEAETRSARVAESRARYGARMGSTDDPLGEPDALRGTFRGNPWDLNAVTRSLYQETPERGGADLAARAMAAVEHCRGVNDASKQRITQLLEGSDFTDDEEEGRSARKVAAQIIATSSPEYMRAWSKAFKTGMRNGHPDVEALAVLQRAASLTDAAGGYAVPLPVDPTLILNSDGTVSPIREIATNRTIVTDKLRSVNATAVTASYDLEAAEVSDDAPTYANRDIDMHMARAFIPHSIEIGMDYPNFTQDVAFLLATAKKDLENNKFVLGNGTTEPRGIVTALTGTAFELTSTTADTFAMADVYKVDDDLPENFADTASWIGNKKIFSAIRQAGGANLDDFWANAREGLPARLLDHPLYRTSAMDGVINATQENRVLVLGDFRFFWVVDRVGFSIELIPHLFHTGNNRPSGQRGVFAYWRNGSDSVLDRAFRMLNVT</sequence>
<evidence type="ECO:0000256" key="2">
    <source>
        <dbReference type="SAM" id="MobiDB-lite"/>
    </source>
</evidence>
<dbReference type="InterPro" id="IPR024455">
    <property type="entry name" value="Phage_capsid"/>
</dbReference>
<dbReference type="EMBL" id="ANMG01000085">
    <property type="protein sequence ID" value="EMD22914.1"/>
    <property type="molecule type" value="Genomic_DNA"/>
</dbReference>
<dbReference type="PATRIC" id="fig|1238180.3.peg.7388"/>
<protein>
    <recommendedName>
        <fullName evidence="3">Phage capsid-like C-terminal domain-containing protein</fullName>
    </recommendedName>
</protein>
<feature type="compositionally biased region" description="Basic and acidic residues" evidence="2">
    <location>
        <begin position="55"/>
        <end position="76"/>
    </location>
</feature>
<comment type="subcellular location">
    <subcellularLocation>
        <location evidence="1">Virion</location>
    </subcellularLocation>
</comment>
<dbReference type="InterPro" id="IPR054612">
    <property type="entry name" value="Phage_capsid-like_C"/>
</dbReference>
<evidence type="ECO:0000256" key="1">
    <source>
        <dbReference type="ARBA" id="ARBA00004328"/>
    </source>
</evidence>
<dbReference type="Proteomes" id="UP000014137">
    <property type="component" value="Unassembled WGS sequence"/>
</dbReference>
<dbReference type="AlphaFoldDB" id="M2NLB1"/>
<accession>M2NLB1</accession>
<gene>
    <name evidence="4" type="ORF">C791_7914</name>
</gene>